<proteinExistence type="predicted"/>
<evidence type="ECO:0000313" key="3">
    <source>
        <dbReference type="Proteomes" id="UP000014071"/>
    </source>
</evidence>
<name>R9P0U8_PSEHS</name>
<gene>
    <name evidence="2" type="ORF">PHSY_002411</name>
</gene>
<dbReference type="GeneID" id="24107704"/>
<dbReference type="EMBL" id="DF238786">
    <property type="protein sequence ID" value="GAC94838.1"/>
    <property type="molecule type" value="Genomic_DNA"/>
</dbReference>
<accession>R9P0U8</accession>
<protein>
    <submittedName>
        <fullName evidence="2">Uncharacterized protein</fullName>
    </submittedName>
</protein>
<evidence type="ECO:0000256" key="1">
    <source>
        <dbReference type="SAM" id="MobiDB-lite"/>
    </source>
</evidence>
<organism evidence="2 3">
    <name type="scientific">Pseudozyma hubeiensis (strain SY62)</name>
    <name type="common">Yeast</name>
    <dbReference type="NCBI Taxonomy" id="1305764"/>
    <lineage>
        <taxon>Eukaryota</taxon>
        <taxon>Fungi</taxon>
        <taxon>Dikarya</taxon>
        <taxon>Basidiomycota</taxon>
        <taxon>Ustilaginomycotina</taxon>
        <taxon>Ustilaginomycetes</taxon>
        <taxon>Ustilaginales</taxon>
        <taxon>Ustilaginaceae</taxon>
        <taxon>Pseudozyma</taxon>
    </lineage>
</organism>
<dbReference type="RefSeq" id="XP_012188425.1">
    <property type="nucleotide sequence ID" value="XM_012333035.1"/>
</dbReference>
<sequence length="141" mass="16019">MRVVESLIECRFAVADWPNPFPMMVVMIATEDDGPRRRAPDSFWQNHAAPQLDVAEIARARPRSDRITRSGLDSGGGCSRKRFRVQHDTGPPRIFGKQGPICQASQRSLYKTDADNAHRNDRGKVDVSSSLTRVRRDRFRL</sequence>
<feature type="region of interest" description="Disordered" evidence="1">
    <location>
        <begin position="66"/>
        <end position="101"/>
    </location>
</feature>
<evidence type="ECO:0000313" key="2">
    <source>
        <dbReference type="EMBL" id="GAC94838.1"/>
    </source>
</evidence>
<keyword evidence="3" id="KW-1185">Reference proteome</keyword>
<dbReference type="HOGENOM" id="CLU_1826127_0_0_1"/>
<reference evidence="3" key="1">
    <citation type="journal article" date="2013" name="Genome Announc.">
        <title>Draft genome sequence of the basidiomycetous yeast-like fungus Pseudozyma hubeiensis SY62, which produces an abundant amount of the biosurfactant mannosylerythritol lipids.</title>
        <authorList>
            <person name="Konishi M."/>
            <person name="Hatada Y."/>
            <person name="Horiuchi J."/>
        </authorList>
    </citation>
    <scope>NUCLEOTIDE SEQUENCE [LARGE SCALE GENOMIC DNA]</scope>
    <source>
        <strain evidence="3">SY62</strain>
    </source>
</reference>
<dbReference type="Proteomes" id="UP000014071">
    <property type="component" value="Unassembled WGS sequence"/>
</dbReference>
<dbReference type="AlphaFoldDB" id="R9P0U8"/>